<dbReference type="Proteomes" id="UP001208656">
    <property type="component" value="Unassembled WGS sequence"/>
</dbReference>
<feature type="region of interest" description="Disordered" evidence="1">
    <location>
        <begin position="52"/>
        <end position="103"/>
    </location>
</feature>
<gene>
    <name evidence="2" type="ORF">OEV82_01185</name>
</gene>
<comment type="caution">
    <text evidence="2">The sequence shown here is derived from an EMBL/GenBank/DDBJ whole genome shotgun (WGS) entry which is preliminary data.</text>
</comment>
<proteinExistence type="predicted"/>
<organism evidence="2 3">
    <name type="scientific">Pallidibacillus thermolactis</name>
    <dbReference type="NCBI Taxonomy" id="251051"/>
    <lineage>
        <taxon>Bacteria</taxon>
        <taxon>Bacillati</taxon>
        <taxon>Bacillota</taxon>
        <taxon>Bacilli</taxon>
        <taxon>Bacillales</taxon>
        <taxon>Bacillaceae</taxon>
        <taxon>Pallidibacillus</taxon>
    </lineage>
</organism>
<name>A0ABT2WC61_9BACI</name>
<evidence type="ECO:0000313" key="2">
    <source>
        <dbReference type="EMBL" id="MCU9593067.1"/>
    </source>
</evidence>
<feature type="compositionally biased region" description="Basic and acidic residues" evidence="1">
    <location>
        <begin position="64"/>
        <end position="86"/>
    </location>
</feature>
<sequence>MSLKTIELQIAIPRTQDASKIQNELNERSNHANAQASIAVVKEVEKRRKTVIKNGATSKLQTNLDDKYNKEKDEQSLPKKSRRDEGEPSTNHPFKGHIIDIRG</sequence>
<reference evidence="2 3" key="1">
    <citation type="submission" date="2022-10" db="EMBL/GenBank/DDBJ databases">
        <title>Description of Fervidibacillus gen. nov. in the family Fervidibacillaceae fam. nov. with two species, Fervidibacillus albus sp. nov., and Fervidibacillus halotolerans sp. nov., isolated from tidal flat sediments.</title>
        <authorList>
            <person name="Kwon K.K."/>
            <person name="Yang S.-H."/>
        </authorList>
    </citation>
    <scope>NUCLEOTIDE SEQUENCE [LARGE SCALE GENOMIC DNA]</scope>
    <source>
        <strain evidence="2 3">DSM 23332</strain>
    </source>
</reference>
<evidence type="ECO:0000256" key="1">
    <source>
        <dbReference type="SAM" id="MobiDB-lite"/>
    </source>
</evidence>
<accession>A0ABT2WC61</accession>
<evidence type="ECO:0000313" key="3">
    <source>
        <dbReference type="Proteomes" id="UP001208656"/>
    </source>
</evidence>
<dbReference type="RefSeq" id="WP_263060740.1">
    <property type="nucleotide sequence ID" value="NZ_JAOUSE010000002.1"/>
</dbReference>
<dbReference type="EMBL" id="JAOUSE010000002">
    <property type="protein sequence ID" value="MCU9593067.1"/>
    <property type="molecule type" value="Genomic_DNA"/>
</dbReference>
<protein>
    <submittedName>
        <fullName evidence="2">Uncharacterized protein</fullName>
    </submittedName>
</protein>
<keyword evidence="3" id="KW-1185">Reference proteome</keyword>